<dbReference type="PATRIC" id="fig|1297742.4.peg.6886"/>
<dbReference type="EMBL" id="CP012109">
    <property type="protein sequence ID" value="AKQ69876.1"/>
    <property type="molecule type" value="Genomic_DNA"/>
</dbReference>
<protein>
    <submittedName>
        <fullName evidence="2">Uncharacterized protein</fullName>
    </submittedName>
</protein>
<evidence type="ECO:0000313" key="3">
    <source>
        <dbReference type="Proteomes" id="UP000009026"/>
    </source>
</evidence>
<proteinExistence type="predicted"/>
<dbReference type="AlphaFoldDB" id="A0A0H4X2J4"/>
<sequence length="57" mass="6260">MGLGAGDAAHRLVTGVTSHHHCRAWRRMGSTRRRTLRGRGVAQPQRLPAVHRVAPVT</sequence>
<reference evidence="2 3" key="1">
    <citation type="journal article" date="2016" name="PLoS ONE">
        <title>Complete Genome Sequence and Comparative Genomics of a Novel Myxobacterium Myxococcus hansupus.</title>
        <authorList>
            <person name="Sharma G."/>
            <person name="Narwani T."/>
            <person name="Subramanian S."/>
        </authorList>
    </citation>
    <scope>NUCLEOTIDE SEQUENCE [LARGE SCALE GENOMIC DNA]</scope>
    <source>
        <strain evidence="3">mixupus</strain>
    </source>
</reference>
<gene>
    <name evidence="2" type="ORF">A176_006788</name>
</gene>
<feature type="region of interest" description="Disordered" evidence="1">
    <location>
        <begin position="23"/>
        <end position="45"/>
    </location>
</feature>
<dbReference type="RefSeq" id="WP_002637603.1">
    <property type="nucleotide sequence ID" value="NZ_CP012109.1"/>
</dbReference>
<dbReference type="Proteomes" id="UP000009026">
    <property type="component" value="Chromosome"/>
</dbReference>
<evidence type="ECO:0000313" key="2">
    <source>
        <dbReference type="EMBL" id="AKQ69876.1"/>
    </source>
</evidence>
<dbReference type="KEGG" id="mym:A176_006788"/>
<evidence type="ECO:0000256" key="1">
    <source>
        <dbReference type="SAM" id="MobiDB-lite"/>
    </source>
</evidence>
<accession>A0A0H4X2J4</accession>
<feature type="compositionally biased region" description="Basic residues" evidence="1">
    <location>
        <begin position="23"/>
        <end position="37"/>
    </location>
</feature>
<keyword evidence="3" id="KW-1185">Reference proteome</keyword>
<organism evidence="2 3">
    <name type="scientific">Pseudomyxococcus hansupus</name>
    <dbReference type="NCBI Taxonomy" id="1297742"/>
    <lineage>
        <taxon>Bacteria</taxon>
        <taxon>Pseudomonadati</taxon>
        <taxon>Myxococcota</taxon>
        <taxon>Myxococcia</taxon>
        <taxon>Myxococcales</taxon>
        <taxon>Cystobacterineae</taxon>
        <taxon>Myxococcaceae</taxon>
        <taxon>Pseudomyxococcus</taxon>
    </lineage>
</organism>
<name>A0A0H4X2J4_9BACT</name>